<keyword evidence="5" id="KW-0285">Flavoprotein</keyword>
<evidence type="ECO:0000256" key="1">
    <source>
        <dbReference type="ARBA" id="ARBA00004739"/>
    </source>
</evidence>
<dbReference type="InterPro" id="IPR015659">
    <property type="entry name" value="Proline_oxidase"/>
</dbReference>
<evidence type="ECO:0000313" key="7">
    <source>
        <dbReference type="EMBL" id="TRY70761.1"/>
    </source>
</evidence>
<dbReference type="GO" id="GO:0071949">
    <property type="term" value="F:FAD binding"/>
    <property type="evidence" value="ECO:0007669"/>
    <property type="project" value="TreeGrafter"/>
</dbReference>
<dbReference type="EC" id="1.5.5.2" evidence="5"/>
<keyword evidence="8" id="KW-1185">Reference proteome</keyword>
<sequence>MVLRICSVNVFVDNSLRIMRQASSLMGTRGLSMVLKPTFYGQFVGGDSEEELRHTAHKLTSAGLRLMVCPVQEEDAGEADQLNEEKYDRNLAYIMETGSIMARTGTEIPNLQFKVTAFMPADLVVKLSVLLSRGTYSMEALVSRLSAAMNVGYETDTRKEVNDITSCVTEGQINDLSAQETSQLRRGLIRVKTLGVMARKLGLNLLVDAEYTYMNPGISAVALTMMQEFNTTSAIVSNTYQCYLKDAYESIQKDKSLILTRKGHFGAKIVRGAYMEKERKMAKEQGRPSPVCQSYEDTNTKYDQVIAHMIEYISQDPAGYLVVASHNETSVSRASEMITQKGLKTTGSVVFGQIYGMGEQISMPLANSGHIVYKSVPYGPLLEVLPYLSRRAAENRVVLSGARKERALLSAELRRRMNILD</sequence>
<comment type="catalytic activity">
    <reaction evidence="5">
        <text>L-proline + a quinone = (S)-1-pyrroline-5-carboxylate + a quinol + H(+)</text>
        <dbReference type="Rhea" id="RHEA:23784"/>
        <dbReference type="ChEBI" id="CHEBI:15378"/>
        <dbReference type="ChEBI" id="CHEBI:17388"/>
        <dbReference type="ChEBI" id="CHEBI:24646"/>
        <dbReference type="ChEBI" id="CHEBI:60039"/>
        <dbReference type="ChEBI" id="CHEBI:132124"/>
        <dbReference type="EC" id="1.5.5.2"/>
    </reaction>
</comment>
<dbReference type="SUPFAM" id="SSF51730">
    <property type="entry name" value="FAD-linked oxidoreductase"/>
    <property type="match status" value="1"/>
</dbReference>
<evidence type="ECO:0000256" key="4">
    <source>
        <dbReference type="ARBA" id="ARBA00023062"/>
    </source>
</evidence>
<dbReference type="PANTHER" id="PTHR13914:SF0">
    <property type="entry name" value="PROLINE DEHYDROGENASE 1, MITOCHONDRIAL"/>
    <property type="match status" value="1"/>
</dbReference>
<dbReference type="GO" id="GO:0004657">
    <property type="term" value="F:proline dehydrogenase activity"/>
    <property type="evidence" value="ECO:0007669"/>
    <property type="project" value="UniProtKB-EC"/>
</dbReference>
<dbReference type="Gene3D" id="3.20.20.220">
    <property type="match status" value="1"/>
</dbReference>
<dbReference type="InterPro" id="IPR029041">
    <property type="entry name" value="FAD-linked_oxidoreductase-like"/>
</dbReference>
<evidence type="ECO:0000256" key="3">
    <source>
        <dbReference type="ARBA" id="ARBA00023002"/>
    </source>
</evidence>
<comment type="cofactor">
    <cofactor evidence="5">
        <name>FAD</name>
        <dbReference type="ChEBI" id="CHEBI:57692"/>
    </cofactor>
</comment>
<protein>
    <recommendedName>
        <fullName evidence="5">Proline dehydrogenase</fullName>
        <ecNumber evidence="5">1.5.5.2</ecNumber>
    </recommendedName>
</protein>
<name>A0A553NZ99_TIGCA</name>
<keyword evidence="4 5" id="KW-0642">Proline metabolism</keyword>
<feature type="domain" description="Proline dehydrogenase" evidence="6">
    <location>
        <begin position="54"/>
        <end position="400"/>
    </location>
</feature>
<evidence type="ECO:0000256" key="5">
    <source>
        <dbReference type="RuleBase" id="RU364054"/>
    </source>
</evidence>
<keyword evidence="5" id="KW-0274">FAD</keyword>
<evidence type="ECO:0000259" key="6">
    <source>
        <dbReference type="Pfam" id="PF01619"/>
    </source>
</evidence>
<evidence type="ECO:0000313" key="8">
    <source>
        <dbReference type="Proteomes" id="UP000318571"/>
    </source>
</evidence>
<organism evidence="7 8">
    <name type="scientific">Tigriopus californicus</name>
    <name type="common">Marine copepod</name>
    <dbReference type="NCBI Taxonomy" id="6832"/>
    <lineage>
        <taxon>Eukaryota</taxon>
        <taxon>Metazoa</taxon>
        <taxon>Ecdysozoa</taxon>
        <taxon>Arthropoda</taxon>
        <taxon>Crustacea</taxon>
        <taxon>Multicrustacea</taxon>
        <taxon>Hexanauplia</taxon>
        <taxon>Copepoda</taxon>
        <taxon>Harpacticoida</taxon>
        <taxon>Harpacticidae</taxon>
        <taxon>Tigriopus</taxon>
    </lineage>
</organism>
<evidence type="ECO:0000256" key="2">
    <source>
        <dbReference type="ARBA" id="ARBA00005869"/>
    </source>
</evidence>
<reference evidence="7 8" key="1">
    <citation type="journal article" date="2018" name="Nat. Ecol. Evol.">
        <title>Genomic signatures of mitonuclear coevolution across populations of Tigriopus californicus.</title>
        <authorList>
            <person name="Barreto F.S."/>
            <person name="Watson E.T."/>
            <person name="Lima T.G."/>
            <person name="Willett C.S."/>
            <person name="Edmands S."/>
            <person name="Li W."/>
            <person name="Burton R.S."/>
        </authorList>
    </citation>
    <scope>NUCLEOTIDE SEQUENCE [LARGE SCALE GENOMIC DNA]</scope>
    <source>
        <strain evidence="7 8">San Diego</strain>
    </source>
</reference>
<comment type="function">
    <text evidence="5">Converts proline to delta-1-pyrroline-5-carboxylate.</text>
</comment>
<dbReference type="GO" id="GO:0010133">
    <property type="term" value="P:L-proline catabolic process to L-glutamate"/>
    <property type="evidence" value="ECO:0007669"/>
    <property type="project" value="TreeGrafter"/>
</dbReference>
<dbReference type="Proteomes" id="UP000318571">
    <property type="component" value="Chromosome 9"/>
</dbReference>
<gene>
    <name evidence="7" type="ORF">TCAL_04874</name>
</gene>
<keyword evidence="3 5" id="KW-0560">Oxidoreductase</keyword>
<comment type="caution">
    <text evidence="7">The sequence shown here is derived from an EMBL/GenBank/DDBJ whole genome shotgun (WGS) entry which is preliminary data.</text>
</comment>
<dbReference type="GO" id="GO:0005739">
    <property type="term" value="C:mitochondrion"/>
    <property type="evidence" value="ECO:0007669"/>
    <property type="project" value="TreeGrafter"/>
</dbReference>
<comment type="similarity">
    <text evidence="2 5">Belongs to the proline oxidase family.</text>
</comment>
<dbReference type="EMBL" id="VCGU01000009">
    <property type="protein sequence ID" value="TRY70761.1"/>
    <property type="molecule type" value="Genomic_DNA"/>
</dbReference>
<proteinExistence type="inferred from homology"/>
<dbReference type="Pfam" id="PF01619">
    <property type="entry name" value="Pro_dh"/>
    <property type="match status" value="1"/>
</dbReference>
<dbReference type="OMA" id="WMQDAAD"/>
<dbReference type="InterPro" id="IPR002872">
    <property type="entry name" value="Proline_DH_dom"/>
</dbReference>
<comment type="pathway">
    <text evidence="1">Amino-acid degradation; L-proline degradation into L-glutamate; L-glutamate from L-proline: step 1/2.</text>
</comment>
<dbReference type="AlphaFoldDB" id="A0A553NZ99"/>
<accession>A0A553NZ99</accession>
<dbReference type="STRING" id="6832.A0A553NZ99"/>
<dbReference type="PANTHER" id="PTHR13914">
    <property type="entry name" value="PROLINE OXIDASE"/>
    <property type="match status" value="1"/>
</dbReference>